<protein>
    <submittedName>
        <fullName evidence="1">Uncharacterized protein</fullName>
    </submittedName>
</protein>
<name>A0A0E9VGH1_ANGAN</name>
<dbReference type="EMBL" id="GBXM01031390">
    <property type="protein sequence ID" value="JAH77187.1"/>
    <property type="molecule type" value="Transcribed_RNA"/>
</dbReference>
<evidence type="ECO:0000313" key="1">
    <source>
        <dbReference type="EMBL" id="JAH77187.1"/>
    </source>
</evidence>
<organism evidence="1">
    <name type="scientific">Anguilla anguilla</name>
    <name type="common">European freshwater eel</name>
    <name type="synonym">Muraena anguilla</name>
    <dbReference type="NCBI Taxonomy" id="7936"/>
    <lineage>
        <taxon>Eukaryota</taxon>
        <taxon>Metazoa</taxon>
        <taxon>Chordata</taxon>
        <taxon>Craniata</taxon>
        <taxon>Vertebrata</taxon>
        <taxon>Euteleostomi</taxon>
        <taxon>Actinopterygii</taxon>
        <taxon>Neopterygii</taxon>
        <taxon>Teleostei</taxon>
        <taxon>Anguilliformes</taxon>
        <taxon>Anguillidae</taxon>
        <taxon>Anguilla</taxon>
    </lineage>
</organism>
<accession>A0A0E9VGH1</accession>
<proteinExistence type="predicted"/>
<reference evidence="1" key="2">
    <citation type="journal article" date="2015" name="Fish Shellfish Immunol.">
        <title>Early steps in the European eel (Anguilla anguilla)-Vibrio vulnificus interaction in the gills: Role of the RtxA13 toxin.</title>
        <authorList>
            <person name="Callol A."/>
            <person name="Pajuelo D."/>
            <person name="Ebbesson L."/>
            <person name="Teles M."/>
            <person name="MacKenzie S."/>
            <person name="Amaro C."/>
        </authorList>
    </citation>
    <scope>NUCLEOTIDE SEQUENCE</scope>
</reference>
<reference evidence="1" key="1">
    <citation type="submission" date="2014-11" db="EMBL/GenBank/DDBJ databases">
        <authorList>
            <person name="Amaro Gonzalez C."/>
        </authorList>
    </citation>
    <scope>NUCLEOTIDE SEQUENCE</scope>
</reference>
<dbReference type="AlphaFoldDB" id="A0A0E9VGH1"/>
<sequence length="53" mass="5935">MQTHTHQKIVYCFSLAKPILELCSSTFSVTKNLDLYLSCVLCIMGISRGTPEL</sequence>